<sequence>DKATDETWKHLMRILRYLKNTIYEGLEYKITDRFDCVCYVDADLGNSIQDRKSITGFIFKLFDNIPKKSEPPVKFGERLKDIRAALLNKMKNQTESVQMQELRMILHDQIVLNTYIHSLMAYKGIGFQIKLQKPQTLEETLAVQTEEKKGKNKNTQHTKNIGQNQKATAGPTIWKAMQQINSKPNVLRQLAEKRRFIPQPMQTYTTRTKISEVSRFASKELFTAEEIATNGL</sequence>
<feature type="non-terminal residue" evidence="2">
    <location>
        <position position="1"/>
    </location>
</feature>
<evidence type="ECO:0000256" key="1">
    <source>
        <dbReference type="SAM" id="MobiDB-lite"/>
    </source>
</evidence>
<comment type="caution">
    <text evidence="2">The sequence shown here is derived from an EMBL/GenBank/DDBJ whole genome shotgun (WGS) entry which is preliminary data.</text>
</comment>
<gene>
    <name evidence="2" type="ORF">ILUMI_09156</name>
</gene>
<protein>
    <submittedName>
        <fullName evidence="2">Uncharacterized protein</fullName>
    </submittedName>
</protein>
<proteinExistence type="predicted"/>
<dbReference type="OrthoDB" id="7488542at2759"/>
<accession>A0A8K0D5K3</accession>
<keyword evidence="3" id="KW-1185">Reference proteome</keyword>
<feature type="compositionally biased region" description="Polar residues" evidence="1">
    <location>
        <begin position="157"/>
        <end position="166"/>
    </location>
</feature>
<feature type="region of interest" description="Disordered" evidence="1">
    <location>
        <begin position="146"/>
        <end position="166"/>
    </location>
</feature>
<name>A0A8K0D5K3_IGNLU</name>
<evidence type="ECO:0000313" key="3">
    <source>
        <dbReference type="Proteomes" id="UP000801492"/>
    </source>
</evidence>
<dbReference type="EMBL" id="VTPC01004530">
    <property type="protein sequence ID" value="KAF2897018.1"/>
    <property type="molecule type" value="Genomic_DNA"/>
</dbReference>
<organism evidence="2 3">
    <name type="scientific">Ignelater luminosus</name>
    <name type="common">Cucubano</name>
    <name type="synonym">Pyrophorus luminosus</name>
    <dbReference type="NCBI Taxonomy" id="2038154"/>
    <lineage>
        <taxon>Eukaryota</taxon>
        <taxon>Metazoa</taxon>
        <taxon>Ecdysozoa</taxon>
        <taxon>Arthropoda</taxon>
        <taxon>Hexapoda</taxon>
        <taxon>Insecta</taxon>
        <taxon>Pterygota</taxon>
        <taxon>Neoptera</taxon>
        <taxon>Endopterygota</taxon>
        <taxon>Coleoptera</taxon>
        <taxon>Polyphaga</taxon>
        <taxon>Elateriformia</taxon>
        <taxon>Elateroidea</taxon>
        <taxon>Elateridae</taxon>
        <taxon>Agrypninae</taxon>
        <taxon>Pyrophorini</taxon>
        <taxon>Ignelater</taxon>
    </lineage>
</organism>
<dbReference type="Proteomes" id="UP000801492">
    <property type="component" value="Unassembled WGS sequence"/>
</dbReference>
<reference evidence="2" key="1">
    <citation type="submission" date="2019-08" db="EMBL/GenBank/DDBJ databases">
        <title>The genome of the North American firefly Photinus pyralis.</title>
        <authorList>
            <consortium name="Photinus pyralis genome working group"/>
            <person name="Fallon T.R."/>
            <person name="Sander Lower S.E."/>
            <person name="Weng J.-K."/>
        </authorList>
    </citation>
    <scope>NUCLEOTIDE SEQUENCE</scope>
    <source>
        <strain evidence="2">TRF0915ILg1</strain>
        <tissue evidence="2">Whole body</tissue>
    </source>
</reference>
<dbReference type="AlphaFoldDB" id="A0A8K0D5K3"/>
<evidence type="ECO:0000313" key="2">
    <source>
        <dbReference type="EMBL" id="KAF2897018.1"/>
    </source>
</evidence>